<proteinExistence type="predicted"/>
<dbReference type="SUPFAM" id="SSF52091">
    <property type="entry name" value="SpoIIaa-like"/>
    <property type="match status" value="1"/>
</dbReference>
<reference evidence="2 3" key="1">
    <citation type="submission" date="2023-03" db="EMBL/GenBank/DDBJ databases">
        <title>Paludisphaera mucosa sp. nov. a novel planctomycete from northern fen.</title>
        <authorList>
            <person name="Ivanova A."/>
        </authorList>
    </citation>
    <scope>NUCLEOTIDE SEQUENCE [LARGE SCALE GENOMIC DNA]</scope>
    <source>
        <strain evidence="2 3">Pla2</strain>
    </source>
</reference>
<dbReference type="PROSITE" id="PS50801">
    <property type="entry name" value="STAS"/>
    <property type="match status" value="1"/>
</dbReference>
<name>A0ABT6FHI2_9BACT</name>
<feature type="domain" description="STAS" evidence="1">
    <location>
        <begin position="1"/>
        <end position="111"/>
    </location>
</feature>
<dbReference type="Gene3D" id="3.30.750.24">
    <property type="entry name" value="STAS domain"/>
    <property type="match status" value="1"/>
</dbReference>
<organism evidence="2 3">
    <name type="scientific">Paludisphaera mucosa</name>
    <dbReference type="NCBI Taxonomy" id="3030827"/>
    <lineage>
        <taxon>Bacteria</taxon>
        <taxon>Pseudomonadati</taxon>
        <taxon>Planctomycetota</taxon>
        <taxon>Planctomycetia</taxon>
        <taxon>Isosphaerales</taxon>
        <taxon>Isosphaeraceae</taxon>
        <taxon>Paludisphaera</taxon>
    </lineage>
</organism>
<protein>
    <submittedName>
        <fullName evidence="2">STAS domain-containing protein</fullName>
    </submittedName>
</protein>
<accession>A0ABT6FHI2</accession>
<gene>
    <name evidence="2" type="ORF">PZE19_25055</name>
</gene>
<evidence type="ECO:0000313" key="2">
    <source>
        <dbReference type="EMBL" id="MDG3007051.1"/>
    </source>
</evidence>
<dbReference type="InterPro" id="IPR036513">
    <property type="entry name" value="STAS_dom_sf"/>
</dbReference>
<dbReference type="CDD" id="cd07043">
    <property type="entry name" value="STAS_anti-anti-sigma_factors"/>
    <property type="match status" value="1"/>
</dbReference>
<dbReference type="Proteomes" id="UP001216907">
    <property type="component" value="Unassembled WGS sequence"/>
</dbReference>
<dbReference type="RefSeq" id="WP_277863341.1">
    <property type="nucleotide sequence ID" value="NZ_JARRAG010000002.1"/>
</dbReference>
<evidence type="ECO:0000313" key="3">
    <source>
        <dbReference type="Proteomes" id="UP001216907"/>
    </source>
</evidence>
<dbReference type="InterPro" id="IPR002645">
    <property type="entry name" value="STAS_dom"/>
</dbReference>
<dbReference type="EMBL" id="JARRAG010000002">
    <property type="protein sequence ID" value="MDG3007051.1"/>
    <property type="molecule type" value="Genomic_DNA"/>
</dbReference>
<evidence type="ECO:0000259" key="1">
    <source>
        <dbReference type="PROSITE" id="PS50801"/>
    </source>
</evidence>
<keyword evidence="3" id="KW-1185">Reference proteome</keyword>
<sequence>MALNIRLDDDVTILSNFGRLMNDPKHVDAALDVQDRLDLGERAFIMEMNSVHETGAAFLGLLMTITRTIRKRGGDVVLARPSPAIRRLVDEMQMDDFWDVFDTVDEAKAFYHRHDPE</sequence>
<comment type="caution">
    <text evidence="2">The sequence shown here is derived from an EMBL/GenBank/DDBJ whole genome shotgun (WGS) entry which is preliminary data.</text>
</comment>
<dbReference type="Pfam" id="PF01740">
    <property type="entry name" value="STAS"/>
    <property type="match status" value="1"/>
</dbReference>